<dbReference type="InterPro" id="IPR015897">
    <property type="entry name" value="CHK_kinase-like"/>
</dbReference>
<evidence type="ECO:0000313" key="4">
    <source>
        <dbReference type="WBParaSite" id="L893_g4798.t2"/>
    </source>
</evidence>
<dbReference type="PANTHER" id="PTHR23020:SF20">
    <property type="entry name" value="CHK KINASE-LIKE DOMAIN-CONTAINING PROTEIN"/>
    <property type="match status" value="1"/>
</dbReference>
<dbReference type="Gene3D" id="3.90.1200.10">
    <property type="match status" value="1"/>
</dbReference>
<feature type="region of interest" description="Disordered" evidence="1">
    <location>
        <begin position="1"/>
        <end position="32"/>
    </location>
</feature>
<evidence type="ECO:0000256" key="1">
    <source>
        <dbReference type="SAM" id="MobiDB-lite"/>
    </source>
</evidence>
<dbReference type="Proteomes" id="UP000095287">
    <property type="component" value="Unplaced"/>
</dbReference>
<evidence type="ECO:0000313" key="3">
    <source>
        <dbReference type="Proteomes" id="UP000095287"/>
    </source>
</evidence>
<organism evidence="3 4">
    <name type="scientific">Steinernema glaseri</name>
    <dbReference type="NCBI Taxonomy" id="37863"/>
    <lineage>
        <taxon>Eukaryota</taxon>
        <taxon>Metazoa</taxon>
        <taxon>Ecdysozoa</taxon>
        <taxon>Nematoda</taxon>
        <taxon>Chromadorea</taxon>
        <taxon>Rhabditida</taxon>
        <taxon>Tylenchina</taxon>
        <taxon>Panagrolaimomorpha</taxon>
        <taxon>Strongyloidoidea</taxon>
        <taxon>Steinernematidae</taxon>
        <taxon>Steinernema</taxon>
    </lineage>
</organism>
<dbReference type="InterPro" id="IPR012877">
    <property type="entry name" value="Dhs-27"/>
</dbReference>
<keyword evidence="3" id="KW-1185">Reference proteome</keyword>
<reference evidence="4" key="1">
    <citation type="submission" date="2016-11" db="UniProtKB">
        <authorList>
            <consortium name="WormBaseParasite"/>
        </authorList>
    </citation>
    <scope>IDENTIFICATION</scope>
</reference>
<protein>
    <submittedName>
        <fullName evidence="4">CHK domain-containing protein</fullName>
    </submittedName>
</protein>
<sequence>MRRTKTQPHVTPIAQRCSPRTSNSPPPSAARTLMEPRRIGSTSYDLAFLIDILNEHDELYPKFIKIENVAEKLVSENRGFGSNIYSVRLTSGEGEEYSFVCKIPTVEYLNKYLHEANEESKKFSEKELEEQEEINLTQVRETHNREVDFYRFAKENIPKSVKIPRFIYGEYMTEENECIIIMEDLSDRAHKGPSKGLSKEEAFQMVDTICDIHLHCLLHQQFIEKNFQPVDSLIKCLKAFITLSAHDLLENEDYTWFTPELAEKTIALSEYDKLMKVMASRPELGMPPVICQGDLWPSNVLWEHKSDGMRHLLSIIDWQDCYIGSYANDLASLLAINMDAETRKSCEQDVLRYYVEKMNEYKKSFNLDIDLTYDKAWIAYKKAIQVAILITMTIVENPEDVVENGENMGRITKRLVHMLEDAEFE</sequence>
<name>A0A1I8ADY5_9BILA</name>
<dbReference type="AlphaFoldDB" id="A0A1I8ADY5"/>
<dbReference type="SMART" id="SM00587">
    <property type="entry name" value="CHK"/>
    <property type="match status" value="1"/>
</dbReference>
<dbReference type="PANTHER" id="PTHR23020">
    <property type="entry name" value="UNCHARACTERIZED NUCLEAR HORMONE RECEPTOR-RELATED"/>
    <property type="match status" value="1"/>
</dbReference>
<dbReference type="InterPro" id="IPR052961">
    <property type="entry name" value="Oxido-Kinase-like_Enzymes"/>
</dbReference>
<proteinExistence type="predicted"/>
<dbReference type="InterPro" id="IPR011009">
    <property type="entry name" value="Kinase-like_dom_sf"/>
</dbReference>
<dbReference type="Pfam" id="PF07914">
    <property type="entry name" value="DUF1679"/>
    <property type="match status" value="1"/>
</dbReference>
<feature type="domain" description="CHK kinase-like" evidence="2">
    <location>
        <begin position="180"/>
        <end position="364"/>
    </location>
</feature>
<dbReference type="SUPFAM" id="SSF56112">
    <property type="entry name" value="Protein kinase-like (PK-like)"/>
    <property type="match status" value="1"/>
</dbReference>
<evidence type="ECO:0000259" key="2">
    <source>
        <dbReference type="SMART" id="SM00587"/>
    </source>
</evidence>
<dbReference type="WBParaSite" id="L893_g4798.t2">
    <property type="protein sequence ID" value="L893_g4798.t2"/>
    <property type="gene ID" value="L893_g4798"/>
</dbReference>
<accession>A0A1I8ADY5</accession>